<evidence type="ECO:0000313" key="2">
    <source>
        <dbReference type="EMBL" id="GKV04352.1"/>
    </source>
</evidence>
<gene>
    <name evidence="2" type="ORF">SLEP1_g16513</name>
</gene>
<reference evidence="2 3" key="1">
    <citation type="journal article" date="2021" name="Commun. Biol.">
        <title>The genome of Shorea leprosula (Dipterocarpaceae) highlights the ecological relevance of drought in aseasonal tropical rainforests.</title>
        <authorList>
            <person name="Ng K.K.S."/>
            <person name="Kobayashi M.J."/>
            <person name="Fawcett J.A."/>
            <person name="Hatakeyama M."/>
            <person name="Paape T."/>
            <person name="Ng C.H."/>
            <person name="Ang C.C."/>
            <person name="Tnah L.H."/>
            <person name="Lee C.T."/>
            <person name="Nishiyama T."/>
            <person name="Sese J."/>
            <person name="O'Brien M.J."/>
            <person name="Copetti D."/>
            <person name="Mohd Noor M.I."/>
            <person name="Ong R.C."/>
            <person name="Putra M."/>
            <person name="Sireger I.Z."/>
            <person name="Indrioko S."/>
            <person name="Kosugi Y."/>
            <person name="Izuno A."/>
            <person name="Isagi Y."/>
            <person name="Lee S.L."/>
            <person name="Shimizu K.K."/>
        </authorList>
    </citation>
    <scope>NUCLEOTIDE SEQUENCE [LARGE SCALE GENOMIC DNA]</scope>
    <source>
        <strain evidence="2">214</strain>
    </source>
</reference>
<keyword evidence="3" id="KW-1185">Reference proteome</keyword>
<sequence length="47" mass="5123">MDGMRRRRLIVGSATSGSGSVSSGFGSNMRRDLAHCRLEQRLTMPLA</sequence>
<feature type="compositionally biased region" description="Low complexity" evidence="1">
    <location>
        <begin position="12"/>
        <end position="27"/>
    </location>
</feature>
<organism evidence="2 3">
    <name type="scientific">Rubroshorea leprosula</name>
    <dbReference type="NCBI Taxonomy" id="152421"/>
    <lineage>
        <taxon>Eukaryota</taxon>
        <taxon>Viridiplantae</taxon>
        <taxon>Streptophyta</taxon>
        <taxon>Embryophyta</taxon>
        <taxon>Tracheophyta</taxon>
        <taxon>Spermatophyta</taxon>
        <taxon>Magnoliopsida</taxon>
        <taxon>eudicotyledons</taxon>
        <taxon>Gunneridae</taxon>
        <taxon>Pentapetalae</taxon>
        <taxon>rosids</taxon>
        <taxon>malvids</taxon>
        <taxon>Malvales</taxon>
        <taxon>Dipterocarpaceae</taxon>
        <taxon>Rubroshorea</taxon>
    </lineage>
</organism>
<name>A0AAV5IR37_9ROSI</name>
<evidence type="ECO:0000256" key="1">
    <source>
        <dbReference type="SAM" id="MobiDB-lite"/>
    </source>
</evidence>
<comment type="caution">
    <text evidence="2">The sequence shown here is derived from an EMBL/GenBank/DDBJ whole genome shotgun (WGS) entry which is preliminary data.</text>
</comment>
<dbReference type="EMBL" id="BPVZ01000021">
    <property type="protein sequence ID" value="GKV04352.1"/>
    <property type="molecule type" value="Genomic_DNA"/>
</dbReference>
<feature type="region of interest" description="Disordered" evidence="1">
    <location>
        <begin position="1"/>
        <end position="27"/>
    </location>
</feature>
<accession>A0AAV5IR37</accession>
<dbReference type="AlphaFoldDB" id="A0AAV5IR37"/>
<evidence type="ECO:0000313" key="3">
    <source>
        <dbReference type="Proteomes" id="UP001054252"/>
    </source>
</evidence>
<dbReference type="Proteomes" id="UP001054252">
    <property type="component" value="Unassembled WGS sequence"/>
</dbReference>
<protein>
    <submittedName>
        <fullName evidence="2">Uncharacterized protein</fullName>
    </submittedName>
</protein>
<proteinExistence type="predicted"/>